<evidence type="ECO:0000313" key="5">
    <source>
        <dbReference type="EMBL" id="HJA02674.1"/>
    </source>
</evidence>
<comment type="function">
    <text evidence="3">Catalyzes the stereoinversion of LL-2,6-diaminopimelate (L,L-DAP) to meso-diaminopimelate (meso-DAP), a precursor of L-lysine and an essential component of the bacterial peptidoglycan.</text>
</comment>
<dbReference type="Proteomes" id="UP000824221">
    <property type="component" value="Unassembled WGS sequence"/>
</dbReference>
<comment type="caution">
    <text evidence="5">The sequence shown here is derived from an EMBL/GenBank/DDBJ whole genome shotgun (WGS) entry which is preliminary data.</text>
</comment>
<comment type="subunit">
    <text evidence="3">Homodimer.</text>
</comment>
<dbReference type="EC" id="5.1.1.7" evidence="3 4"/>
<comment type="catalytic activity">
    <reaction evidence="3">
        <text>(2S,6S)-2,6-diaminopimelate = meso-2,6-diaminopimelate</text>
        <dbReference type="Rhea" id="RHEA:15393"/>
        <dbReference type="ChEBI" id="CHEBI:57609"/>
        <dbReference type="ChEBI" id="CHEBI:57791"/>
        <dbReference type="EC" id="5.1.1.7"/>
    </reaction>
</comment>
<dbReference type="GO" id="GO:0009089">
    <property type="term" value="P:lysine biosynthetic process via diaminopimelate"/>
    <property type="evidence" value="ECO:0007669"/>
    <property type="project" value="UniProtKB-UniRule"/>
</dbReference>
<feature type="binding site" evidence="3">
    <location>
        <position position="6"/>
    </location>
    <ligand>
        <name>substrate</name>
    </ligand>
</feature>
<accession>A0A9D2H2P6</accession>
<feature type="binding site" evidence="3">
    <location>
        <begin position="67"/>
        <end position="68"/>
    </location>
    <ligand>
        <name>substrate</name>
    </ligand>
</feature>
<evidence type="ECO:0000313" key="6">
    <source>
        <dbReference type="Proteomes" id="UP000824221"/>
    </source>
</evidence>
<evidence type="ECO:0000256" key="2">
    <source>
        <dbReference type="ARBA" id="ARBA00023235"/>
    </source>
</evidence>
<dbReference type="SUPFAM" id="SSF54506">
    <property type="entry name" value="Diaminopimelate epimerase-like"/>
    <property type="match status" value="2"/>
</dbReference>
<feature type="active site" description="Proton acceptor" evidence="3">
    <location>
        <position position="215"/>
    </location>
</feature>
<dbReference type="EMBL" id="DXAJ01000073">
    <property type="protein sequence ID" value="HJA02674.1"/>
    <property type="molecule type" value="Genomic_DNA"/>
</dbReference>
<dbReference type="PANTHER" id="PTHR31689">
    <property type="entry name" value="DIAMINOPIMELATE EPIMERASE, CHLOROPLASTIC"/>
    <property type="match status" value="1"/>
</dbReference>
<feature type="binding site" evidence="3">
    <location>
        <position position="155"/>
    </location>
    <ligand>
        <name>substrate</name>
    </ligand>
</feature>
<dbReference type="Pfam" id="PF01678">
    <property type="entry name" value="DAP_epimerase"/>
    <property type="match status" value="2"/>
</dbReference>
<feature type="binding site" evidence="3">
    <location>
        <begin position="206"/>
        <end position="207"/>
    </location>
    <ligand>
        <name>substrate</name>
    </ligand>
</feature>
<evidence type="ECO:0000256" key="4">
    <source>
        <dbReference type="NCBIfam" id="TIGR00652"/>
    </source>
</evidence>
<feature type="binding site" evidence="3">
    <location>
        <begin position="216"/>
        <end position="217"/>
    </location>
    <ligand>
        <name>substrate</name>
    </ligand>
</feature>
<gene>
    <name evidence="3 5" type="primary">dapF</name>
    <name evidence="5" type="ORF">H9797_04760</name>
</gene>
<reference evidence="5" key="2">
    <citation type="submission" date="2021-04" db="EMBL/GenBank/DDBJ databases">
        <authorList>
            <person name="Gilroy R."/>
        </authorList>
    </citation>
    <scope>NUCLEOTIDE SEQUENCE</scope>
    <source>
        <strain evidence="5">CHK156-179</strain>
    </source>
</reference>
<dbReference type="GO" id="GO:0005829">
    <property type="term" value="C:cytosol"/>
    <property type="evidence" value="ECO:0007669"/>
    <property type="project" value="TreeGrafter"/>
</dbReference>
<protein>
    <recommendedName>
        <fullName evidence="3 4">Diaminopimelate epimerase</fullName>
        <shortName evidence="3">DAP epimerase</shortName>
        <ecNumber evidence="3 4">5.1.1.7</ecNumber>
    </recommendedName>
    <alternativeName>
        <fullName evidence="3">PLP-independent amino acid racemase</fullName>
    </alternativeName>
</protein>
<evidence type="ECO:0000256" key="3">
    <source>
        <dbReference type="HAMAP-Rule" id="MF_00197"/>
    </source>
</evidence>
<keyword evidence="3" id="KW-0963">Cytoplasm</keyword>
<keyword evidence="3" id="KW-0028">Amino-acid biosynthesis</keyword>
<name>A0A9D2H2P6_9FIRM</name>
<dbReference type="AlphaFoldDB" id="A0A9D2H2P6"/>
<feature type="binding site" evidence="3">
    <location>
        <position position="57"/>
    </location>
    <ligand>
        <name>substrate</name>
    </ligand>
</feature>
<comment type="caution">
    <text evidence="3">Lacks conserved residue(s) required for the propagation of feature annotation.</text>
</comment>
<feature type="site" description="Could be important to modulate the pK values of the two catalytic cysteine residues" evidence="3">
    <location>
        <position position="206"/>
    </location>
</feature>
<dbReference type="HAMAP" id="MF_00197">
    <property type="entry name" value="DAP_epimerase"/>
    <property type="match status" value="1"/>
</dbReference>
<proteinExistence type="inferred from homology"/>
<feature type="site" description="Could be important to modulate the pK values of the two catalytic cysteine residues" evidence="3">
    <location>
        <position position="157"/>
    </location>
</feature>
<keyword evidence="2 3" id="KW-0413">Isomerase</keyword>
<reference evidence="5" key="1">
    <citation type="journal article" date="2021" name="PeerJ">
        <title>Extensive microbial diversity within the chicken gut microbiome revealed by metagenomics and culture.</title>
        <authorList>
            <person name="Gilroy R."/>
            <person name="Ravi A."/>
            <person name="Getino M."/>
            <person name="Pursley I."/>
            <person name="Horton D.L."/>
            <person name="Alikhan N.F."/>
            <person name="Baker D."/>
            <person name="Gharbi K."/>
            <person name="Hall N."/>
            <person name="Watson M."/>
            <person name="Adriaenssens E.M."/>
            <person name="Foster-Nyarko E."/>
            <person name="Jarju S."/>
            <person name="Secka A."/>
            <person name="Antonio M."/>
            <person name="Oren A."/>
            <person name="Chaudhuri R.R."/>
            <person name="La Ragione R."/>
            <person name="Hildebrand F."/>
            <person name="Pallen M.J."/>
        </authorList>
    </citation>
    <scope>NUCLEOTIDE SEQUENCE</scope>
    <source>
        <strain evidence="5">CHK156-179</strain>
    </source>
</reference>
<dbReference type="GO" id="GO:0008837">
    <property type="term" value="F:diaminopimelate epimerase activity"/>
    <property type="evidence" value="ECO:0007669"/>
    <property type="project" value="UniProtKB-UniRule"/>
</dbReference>
<sequence length="273" mass="29680">MQSCGNDYIYFDNTDGQITCPESLAINFVSRHYGIGGDGIVLIEKSEVADAKMRIFNQDGSEGLMAGNAIRCVAKYLHETGMVKGDTMKIETGSGVKDVTVFSFGGVVSSASVDLGVAELNGKKIPSVWEGEQIVDEPMEIDGEVYPVTLVNLGNPHCVIFSKKVDDVPVEKLGPKIENSKYFPNKTNVEFIRVVNEYTIKMRVWERGNGETWGCGTGAAAAAVACVLKGFCKKDTDITVKLRGGDLIVRYRSDGRVILTGNVQKIYEGKVAF</sequence>
<organism evidence="5 6">
    <name type="scientific">Candidatus Gallimonas gallistercoris</name>
    <dbReference type="NCBI Taxonomy" id="2838602"/>
    <lineage>
        <taxon>Bacteria</taxon>
        <taxon>Bacillati</taxon>
        <taxon>Bacillota</taxon>
        <taxon>Clostridia</taxon>
        <taxon>Candidatus Gallimonas</taxon>
    </lineage>
</organism>
<feature type="binding site" evidence="3">
    <location>
        <position position="188"/>
    </location>
    <ligand>
        <name>substrate</name>
    </ligand>
</feature>
<evidence type="ECO:0000256" key="1">
    <source>
        <dbReference type="ARBA" id="ARBA00010219"/>
    </source>
</evidence>
<comment type="pathway">
    <text evidence="3">Amino-acid biosynthesis; L-lysine biosynthesis via DAP pathway; DL-2,6-diaminopimelate from LL-2,6-diaminopimelate: step 1/1.</text>
</comment>
<keyword evidence="3" id="KW-0457">Lysine biosynthesis</keyword>
<dbReference type="Gene3D" id="3.10.310.10">
    <property type="entry name" value="Diaminopimelate Epimerase, Chain A, domain 1"/>
    <property type="match status" value="2"/>
</dbReference>
<comment type="similarity">
    <text evidence="1 3">Belongs to the diaminopimelate epimerase family.</text>
</comment>
<dbReference type="PANTHER" id="PTHR31689:SF0">
    <property type="entry name" value="DIAMINOPIMELATE EPIMERASE"/>
    <property type="match status" value="1"/>
</dbReference>
<comment type="subcellular location">
    <subcellularLocation>
        <location evidence="3">Cytoplasm</location>
    </subcellularLocation>
</comment>
<dbReference type="InterPro" id="IPR001653">
    <property type="entry name" value="DAP_epimerase_DapF"/>
</dbReference>
<dbReference type="NCBIfam" id="TIGR00652">
    <property type="entry name" value="DapF"/>
    <property type="match status" value="1"/>
</dbReference>